<accession>A0A126QXY7</accession>
<reference evidence="5" key="4">
    <citation type="submission" date="2016-10" db="EMBL/GenBank/DDBJ databases">
        <authorList>
            <person name="Varghese N."/>
        </authorList>
    </citation>
    <scope>NUCLEOTIDE SEQUENCE [LARGE SCALE GENOMIC DNA]</scope>
    <source>
        <strain evidence="5">DSM 16632</strain>
    </source>
</reference>
<dbReference type="KEGG" id="mol:YLM1_0102"/>
<dbReference type="PATRIC" id="fig|294671.3.peg.101"/>
<dbReference type="RefSeq" id="WP_067145268.1">
    <property type="nucleotide sequence ID" value="NZ_CP014265.1"/>
</dbReference>
<dbReference type="EMBL" id="CP014265">
    <property type="protein sequence ID" value="AMK14662.1"/>
    <property type="molecule type" value="Genomic_DNA"/>
</dbReference>
<dbReference type="OrthoDB" id="30924at2157"/>
<evidence type="ECO:0000313" key="5">
    <source>
        <dbReference type="Proteomes" id="UP000183442"/>
    </source>
</evidence>
<dbReference type="EMBL" id="FOTL01000018">
    <property type="protein sequence ID" value="SFL54412.1"/>
    <property type="molecule type" value="Genomic_DNA"/>
</dbReference>
<dbReference type="Proteomes" id="UP000183442">
    <property type="component" value="Unassembled WGS sequence"/>
</dbReference>
<reference evidence="3" key="3">
    <citation type="submission" date="2016-10" db="EMBL/GenBank/DDBJ databases">
        <authorList>
            <person name="de Groot N.N."/>
        </authorList>
    </citation>
    <scope>NUCLEOTIDE SEQUENCE [LARGE SCALE GENOMIC DNA]</scope>
    <source>
        <strain evidence="3">DSM 16632</strain>
    </source>
</reference>
<reference evidence="2 4" key="1">
    <citation type="journal article" date="2016" name="Genome Announc.">
        <title>Draft Genome Sequence of the Rumen Methanogen Methanobrevibacter olleyae YLM1.</title>
        <authorList>
            <person name="Kelly W.J."/>
            <person name="Li D."/>
            <person name="Lambie S.C."/>
            <person name="Cox F."/>
            <person name="Attwood G.T."/>
            <person name="Altermann E."/>
            <person name="Leahy S.C."/>
        </authorList>
    </citation>
    <scope>NUCLEOTIDE SEQUENCE [LARGE SCALE GENOMIC DNA]</scope>
    <source>
        <strain evidence="2 4">YLM1</strain>
    </source>
</reference>
<dbReference type="AlphaFoldDB" id="A0A126QXY7"/>
<keyword evidence="4" id="KW-1185">Reference proteome</keyword>
<dbReference type="GeneID" id="28488400"/>
<gene>
    <name evidence="3" type="ORF">SAMN02910297_01173</name>
    <name evidence="2" type="ORF">YLM1_0102</name>
</gene>
<proteinExistence type="predicted"/>
<protein>
    <submittedName>
        <fullName evidence="2">Uncharacterized protein</fullName>
    </submittedName>
</protein>
<evidence type="ECO:0000313" key="3">
    <source>
        <dbReference type="EMBL" id="SFL54412.1"/>
    </source>
</evidence>
<evidence type="ECO:0000313" key="4">
    <source>
        <dbReference type="Proteomes" id="UP000066376"/>
    </source>
</evidence>
<dbReference type="STRING" id="294671.YLM1_0102"/>
<reference evidence="4" key="2">
    <citation type="submission" date="2016-02" db="EMBL/GenBank/DDBJ databases">
        <title>The draft genome sequence of the rumen methanogen Methanobrevibacter olleyae YLM1.</title>
        <authorList>
            <consortium name="New Zealand Agricultural Greenhouse Gas Research Centre/Pastoral Greenhouse Gas Research Consortium"/>
            <person name="Kelly W.J."/>
            <person name="Li D."/>
            <person name="Lambie S.C."/>
            <person name="Attwood G.T."/>
            <person name="Altermann E."/>
            <person name="Leahy S.C."/>
        </authorList>
    </citation>
    <scope>NUCLEOTIDE SEQUENCE [LARGE SCALE GENOMIC DNA]</scope>
    <source>
        <strain evidence="4">YLM1</strain>
    </source>
</reference>
<evidence type="ECO:0000313" key="2">
    <source>
        <dbReference type="EMBL" id="AMK14662.1"/>
    </source>
</evidence>
<name>A0A126QXY7_METOL</name>
<dbReference type="Proteomes" id="UP000066376">
    <property type="component" value="Chromosome"/>
</dbReference>
<evidence type="ECO:0000256" key="1">
    <source>
        <dbReference type="SAM" id="MobiDB-lite"/>
    </source>
</evidence>
<feature type="region of interest" description="Disordered" evidence="1">
    <location>
        <begin position="79"/>
        <end position="99"/>
    </location>
</feature>
<sequence>MEKVLTLKYSCKDCGFTWITLNGEHSLCPKCHSENIEFLEEVKDLDIDAILAHNKRSGGCCGSARGKGPLTCGKPMPDHANPNMPHHRHDKKTCCGYNE</sequence>
<organism evidence="2 4">
    <name type="scientific">Methanobrevibacter olleyae</name>
    <dbReference type="NCBI Taxonomy" id="294671"/>
    <lineage>
        <taxon>Archaea</taxon>
        <taxon>Methanobacteriati</taxon>
        <taxon>Methanobacteriota</taxon>
        <taxon>Methanomada group</taxon>
        <taxon>Methanobacteria</taxon>
        <taxon>Methanobacteriales</taxon>
        <taxon>Methanobacteriaceae</taxon>
        <taxon>Methanobrevibacter</taxon>
    </lineage>
</organism>